<feature type="non-terminal residue" evidence="2">
    <location>
        <position position="119"/>
    </location>
</feature>
<accession>A0A383AKA2</accession>
<feature type="region of interest" description="Disordered" evidence="1">
    <location>
        <begin position="38"/>
        <end position="57"/>
    </location>
</feature>
<sequence>MAPATTSHELTSALHAVTTPVKGIMCPSAKGIPKEVNPLQTEPSHHFNNRSCLAPDGTRPCETLHKRKRQPLQHLAYPRKRGLSIPLSPSADKSNRRWPQGNNRWTEKTGTNRGPLRMH</sequence>
<dbReference type="EMBL" id="UINC01192790">
    <property type="protein sequence ID" value="SVE08104.1"/>
    <property type="molecule type" value="Genomic_DNA"/>
</dbReference>
<reference evidence="2" key="1">
    <citation type="submission" date="2018-05" db="EMBL/GenBank/DDBJ databases">
        <authorList>
            <person name="Lanie J.A."/>
            <person name="Ng W.-L."/>
            <person name="Kazmierczak K.M."/>
            <person name="Andrzejewski T.M."/>
            <person name="Davidsen T.M."/>
            <person name="Wayne K.J."/>
            <person name="Tettelin H."/>
            <person name="Glass J.I."/>
            <person name="Rusch D."/>
            <person name="Podicherti R."/>
            <person name="Tsui H.-C.T."/>
            <person name="Winkler M.E."/>
        </authorList>
    </citation>
    <scope>NUCLEOTIDE SEQUENCE</scope>
</reference>
<name>A0A383AKA2_9ZZZZ</name>
<protein>
    <submittedName>
        <fullName evidence="2">Uncharacterized protein</fullName>
    </submittedName>
</protein>
<proteinExistence type="predicted"/>
<feature type="region of interest" description="Disordered" evidence="1">
    <location>
        <begin position="78"/>
        <end position="119"/>
    </location>
</feature>
<evidence type="ECO:0000313" key="2">
    <source>
        <dbReference type="EMBL" id="SVE08104.1"/>
    </source>
</evidence>
<organism evidence="2">
    <name type="scientific">marine metagenome</name>
    <dbReference type="NCBI Taxonomy" id="408172"/>
    <lineage>
        <taxon>unclassified sequences</taxon>
        <taxon>metagenomes</taxon>
        <taxon>ecological metagenomes</taxon>
    </lineage>
</organism>
<dbReference type="AlphaFoldDB" id="A0A383AKA2"/>
<feature type="compositionally biased region" description="Polar residues" evidence="1">
    <location>
        <begin position="100"/>
        <end position="112"/>
    </location>
</feature>
<gene>
    <name evidence="2" type="ORF">METZ01_LOCUS460958</name>
</gene>
<evidence type="ECO:0000256" key="1">
    <source>
        <dbReference type="SAM" id="MobiDB-lite"/>
    </source>
</evidence>